<dbReference type="Pfam" id="PF06971">
    <property type="entry name" value="Put_DNA-bind_N"/>
    <property type="match status" value="1"/>
</dbReference>
<dbReference type="GO" id="GO:0003677">
    <property type="term" value="F:DNA binding"/>
    <property type="evidence" value="ECO:0007669"/>
    <property type="project" value="UniProtKB-UniRule"/>
</dbReference>
<keyword evidence="5 6" id="KW-0804">Transcription</keyword>
<dbReference type="InterPro" id="IPR036291">
    <property type="entry name" value="NAD(P)-bd_dom_sf"/>
</dbReference>
<evidence type="ECO:0000256" key="1">
    <source>
        <dbReference type="ARBA" id="ARBA00022490"/>
    </source>
</evidence>
<dbReference type="EMBL" id="CP031517">
    <property type="protein sequence ID" value="QOS40849.1"/>
    <property type="molecule type" value="Genomic_DNA"/>
</dbReference>
<evidence type="ECO:0000259" key="8">
    <source>
        <dbReference type="Pfam" id="PF06971"/>
    </source>
</evidence>
<keyword evidence="11" id="KW-1185">Reference proteome</keyword>
<organism evidence="9 11">
    <name type="scientific">Treponema rectale</name>
    <dbReference type="NCBI Taxonomy" id="744512"/>
    <lineage>
        <taxon>Bacteria</taxon>
        <taxon>Pseudomonadati</taxon>
        <taxon>Spirochaetota</taxon>
        <taxon>Spirochaetia</taxon>
        <taxon>Spirochaetales</taxon>
        <taxon>Treponemataceae</taxon>
        <taxon>Treponema</taxon>
    </lineage>
</organism>
<evidence type="ECO:0000256" key="3">
    <source>
        <dbReference type="ARBA" id="ARBA00023015"/>
    </source>
</evidence>
<dbReference type="Proteomes" id="UP000593591">
    <property type="component" value="Chromosome"/>
</dbReference>
<accession>A0A840SH86</accession>
<dbReference type="InterPro" id="IPR009718">
    <property type="entry name" value="Rex_DNA-bd_C_dom"/>
</dbReference>
<dbReference type="Pfam" id="PF02629">
    <property type="entry name" value="CoA_binding"/>
    <property type="match status" value="1"/>
</dbReference>
<comment type="function">
    <text evidence="6">Modulates transcription in response to changes in cellular NADH/NAD(+) redox state.</text>
</comment>
<name>A0A840SH86_9SPIR</name>
<protein>
    <recommendedName>
        <fullName evidence="6">Redox-sensing transcriptional repressor Rex</fullName>
    </recommendedName>
</protein>
<keyword evidence="6" id="KW-0520">NAD</keyword>
<dbReference type="GO" id="GO:0045892">
    <property type="term" value="P:negative regulation of DNA-templated transcription"/>
    <property type="evidence" value="ECO:0007669"/>
    <property type="project" value="InterPro"/>
</dbReference>
<dbReference type="Proteomes" id="UP000578697">
    <property type="component" value="Unassembled WGS sequence"/>
</dbReference>
<evidence type="ECO:0000313" key="10">
    <source>
        <dbReference type="EMBL" id="QOS40849.1"/>
    </source>
</evidence>
<feature type="domain" description="Rex DNA-binding C-terminal" evidence="8">
    <location>
        <begin position="7"/>
        <end position="49"/>
    </location>
</feature>
<dbReference type="InterPro" id="IPR003781">
    <property type="entry name" value="CoA-bd"/>
</dbReference>
<feature type="domain" description="CoA-binding" evidence="7">
    <location>
        <begin position="81"/>
        <end position="176"/>
    </location>
</feature>
<keyword evidence="4 6" id="KW-0238">DNA-binding</keyword>
<dbReference type="InterPro" id="IPR036388">
    <property type="entry name" value="WH-like_DNA-bd_sf"/>
</dbReference>
<reference evidence="9 11" key="2">
    <citation type="submission" date="2020-08" db="EMBL/GenBank/DDBJ databases">
        <title>Genomic Encyclopedia of Type Strains, Phase IV (KMG-IV): sequencing the most valuable type-strain genomes for metagenomic binning, comparative biology and taxonomic classification.</title>
        <authorList>
            <person name="Goeker M."/>
        </authorList>
    </citation>
    <scope>NUCLEOTIDE SEQUENCE [LARGE SCALE GENOMIC DNA]</scope>
    <source>
        <strain evidence="9 11">DSM 103679</strain>
    </source>
</reference>
<evidence type="ECO:0000256" key="5">
    <source>
        <dbReference type="ARBA" id="ARBA00023163"/>
    </source>
</evidence>
<dbReference type="AlphaFoldDB" id="A0A840SH86"/>
<dbReference type="PANTHER" id="PTHR35786:SF1">
    <property type="entry name" value="REDOX-SENSING TRANSCRIPTIONAL REPRESSOR REX 1"/>
    <property type="match status" value="1"/>
</dbReference>
<dbReference type="GO" id="GO:0003700">
    <property type="term" value="F:DNA-binding transcription factor activity"/>
    <property type="evidence" value="ECO:0007669"/>
    <property type="project" value="UniProtKB-UniRule"/>
</dbReference>
<dbReference type="Gene3D" id="1.10.10.10">
    <property type="entry name" value="Winged helix-like DNA-binding domain superfamily/Winged helix DNA-binding domain"/>
    <property type="match status" value="1"/>
</dbReference>
<dbReference type="InterPro" id="IPR022876">
    <property type="entry name" value="Tscrpt_rep_Rex"/>
</dbReference>
<dbReference type="SUPFAM" id="SSF51735">
    <property type="entry name" value="NAD(P)-binding Rossmann-fold domains"/>
    <property type="match status" value="1"/>
</dbReference>
<dbReference type="EMBL" id="JACHFR010000002">
    <property type="protein sequence ID" value="MBB5219266.1"/>
    <property type="molecule type" value="Genomic_DNA"/>
</dbReference>
<comment type="subunit">
    <text evidence="6">Homodimer.</text>
</comment>
<dbReference type="RefSeq" id="WP_184652679.1">
    <property type="nucleotide sequence ID" value="NZ_JACHFR010000002.1"/>
</dbReference>
<proteinExistence type="inferred from homology"/>
<comment type="subcellular location">
    <subcellularLocation>
        <location evidence="6">Cytoplasm</location>
    </subcellularLocation>
</comment>
<evidence type="ECO:0000259" key="7">
    <source>
        <dbReference type="Pfam" id="PF02629"/>
    </source>
</evidence>
<dbReference type="GO" id="GO:0051775">
    <property type="term" value="P:response to redox state"/>
    <property type="evidence" value="ECO:0007669"/>
    <property type="project" value="InterPro"/>
</dbReference>
<evidence type="ECO:0000313" key="12">
    <source>
        <dbReference type="Proteomes" id="UP000593591"/>
    </source>
</evidence>
<dbReference type="GO" id="GO:0005737">
    <property type="term" value="C:cytoplasm"/>
    <property type="evidence" value="ECO:0007669"/>
    <property type="project" value="UniProtKB-SubCell"/>
</dbReference>
<sequence>MKTTVMPEPSKRRLVLLGRLLSTYKEKTITSQKIQELTGWTAAAIRRDIAMLDLHCGASNGYKVPELKEALQALVCTVSDKQKCCIIGLNRMGQVLLDNNELYDSPFKIVAGFDSNVNRTEVLQSSFPLHPTTLLESIIKSEGIQYAILTADGEEAQSLAARLAQCGIKGIVNYTSCVLTLPKSVSVENVCLLTALENLSAGNNS</sequence>
<comment type="similarity">
    <text evidence="6">Belongs to the transcriptional regulatory Rex family.</text>
</comment>
<reference evidence="10 12" key="1">
    <citation type="submission" date="2018-08" db="EMBL/GenBank/DDBJ databases">
        <title>The first complete genome of Treponema rectale (CHPAT), a commensal spirochete of the bovine rectum.</title>
        <authorList>
            <person name="Staton G.J."/>
            <person name="Clegg S.R."/>
            <person name="Carter S.D."/>
            <person name="Radford A.D."/>
            <person name="Darby A."/>
            <person name="Hall N."/>
            <person name="Birtles R.J."/>
            <person name="Evans N.J."/>
        </authorList>
    </citation>
    <scope>NUCLEOTIDE SEQUENCE [LARGE SCALE GENOMIC DNA]</scope>
    <source>
        <strain evidence="10 12">CHPA</strain>
    </source>
</reference>
<keyword evidence="1 6" id="KW-0963">Cytoplasm</keyword>
<dbReference type="PANTHER" id="PTHR35786">
    <property type="entry name" value="REDOX-SENSING TRANSCRIPTIONAL REPRESSOR REX"/>
    <property type="match status" value="1"/>
</dbReference>
<keyword evidence="3 6" id="KW-0805">Transcription regulation</keyword>
<dbReference type="KEGG" id="trc:DYE49_10450"/>
<comment type="caution">
    <text evidence="6">Lacks conserved residue(s) required for the propagation of feature annotation.</text>
</comment>
<keyword evidence="2 6" id="KW-0678">Repressor</keyword>
<evidence type="ECO:0000313" key="9">
    <source>
        <dbReference type="EMBL" id="MBB5219266.1"/>
    </source>
</evidence>
<evidence type="ECO:0000256" key="2">
    <source>
        <dbReference type="ARBA" id="ARBA00022491"/>
    </source>
</evidence>
<gene>
    <name evidence="6" type="primary">rex</name>
    <name evidence="10" type="ORF">DYE49_10450</name>
    <name evidence="9" type="ORF">HNP77_001635</name>
</gene>
<dbReference type="Gene3D" id="3.40.50.720">
    <property type="entry name" value="NAD(P)-binding Rossmann-like Domain"/>
    <property type="match status" value="1"/>
</dbReference>
<evidence type="ECO:0000256" key="4">
    <source>
        <dbReference type="ARBA" id="ARBA00023125"/>
    </source>
</evidence>
<evidence type="ECO:0000313" key="11">
    <source>
        <dbReference type="Proteomes" id="UP000578697"/>
    </source>
</evidence>
<evidence type="ECO:0000256" key="6">
    <source>
        <dbReference type="HAMAP-Rule" id="MF_01131"/>
    </source>
</evidence>
<dbReference type="HAMAP" id="MF_01131">
    <property type="entry name" value="Rex"/>
    <property type="match status" value="1"/>
</dbReference>